<dbReference type="PANTHER" id="PTHR31786:SF2">
    <property type="entry name" value="FANCONI ANEMIA CORE COMPLEX-ASSOCIATED PROTEIN 24"/>
    <property type="match status" value="1"/>
</dbReference>
<dbReference type="InterPro" id="IPR041663">
    <property type="entry name" value="DisA/LigA_HHH"/>
</dbReference>
<reference evidence="5" key="3">
    <citation type="submission" date="2025-08" db="UniProtKB">
        <authorList>
            <consortium name="Ensembl"/>
        </authorList>
    </citation>
    <scope>IDENTIFICATION</scope>
</reference>
<keyword evidence="6" id="KW-1185">Reference proteome</keyword>
<keyword evidence="2" id="KW-0234">DNA repair</keyword>
<dbReference type="RefSeq" id="XP_015460041.1">
    <property type="nucleotide sequence ID" value="XM_015604555.3"/>
</dbReference>
<dbReference type="PANTHER" id="PTHR31786">
    <property type="entry name" value="FANCONI ANEMIA CORE COMPLEX-ASSOCIATED PROTEIN 24"/>
    <property type="match status" value="1"/>
</dbReference>
<dbReference type="Proteomes" id="UP000018467">
    <property type="component" value="Unassembled WGS sequence"/>
</dbReference>
<reference evidence="6" key="2">
    <citation type="journal article" date="2014" name="Nat. Commun.">
        <title>The cavefish genome reveals candidate genes for eye loss.</title>
        <authorList>
            <person name="McGaugh S.E."/>
            <person name="Gross J.B."/>
            <person name="Aken B."/>
            <person name="Blin M."/>
            <person name="Borowsky R."/>
            <person name="Chalopin D."/>
            <person name="Hinaux H."/>
            <person name="Jeffery W.R."/>
            <person name="Keene A."/>
            <person name="Ma L."/>
            <person name="Minx P."/>
            <person name="Murphy D."/>
            <person name="O'Quin K.E."/>
            <person name="Retaux S."/>
            <person name="Rohner N."/>
            <person name="Searle S.M."/>
            <person name="Stahl B.A."/>
            <person name="Tabin C."/>
            <person name="Volff J.N."/>
            <person name="Yoshizawa M."/>
            <person name="Warren W.C."/>
        </authorList>
    </citation>
    <scope>NUCLEOTIDE SEQUENCE [LARGE SCALE GENOMIC DNA]</scope>
    <source>
        <strain evidence="6">female</strain>
    </source>
</reference>
<dbReference type="OrthoDB" id="5975714at2759"/>
<evidence type="ECO:0000259" key="3">
    <source>
        <dbReference type="Pfam" id="PF12826"/>
    </source>
</evidence>
<name>A0A3B1K838_ASTMX</name>
<dbReference type="GO" id="GO:0003682">
    <property type="term" value="F:chromatin binding"/>
    <property type="evidence" value="ECO:0007669"/>
    <property type="project" value="TreeGrafter"/>
</dbReference>
<evidence type="ECO:0000259" key="4">
    <source>
        <dbReference type="Pfam" id="PF17949"/>
    </source>
</evidence>
<evidence type="ECO:0000256" key="2">
    <source>
        <dbReference type="ARBA" id="ARBA00023204"/>
    </source>
</evidence>
<keyword evidence="1" id="KW-0227">DNA damage</keyword>
<protein>
    <submittedName>
        <fullName evidence="5">FA core complex associated protein 24</fullName>
    </submittedName>
</protein>
<dbReference type="AlphaFoldDB" id="A0A3B1K838"/>
<dbReference type="Pfam" id="PF12826">
    <property type="entry name" value="HHH_2"/>
    <property type="match status" value="1"/>
</dbReference>
<proteinExistence type="predicted"/>
<accession>A0A3B1K838</accession>
<dbReference type="Bgee" id="ENSAMXG00000034386">
    <property type="expression patterns" value="Expressed in testis and 5 other cell types or tissues"/>
</dbReference>
<dbReference type="Ensembl" id="ENSAMXT00000057322.1">
    <property type="protein sequence ID" value="ENSAMXP00000049809.1"/>
    <property type="gene ID" value="ENSAMXG00000034386.1"/>
</dbReference>
<evidence type="ECO:0000313" key="5">
    <source>
        <dbReference type="Ensembl" id="ENSAMXP00000049809.1"/>
    </source>
</evidence>
<feature type="domain" description="DisA/LigA helix-hairpin-helix motif" evidence="3">
    <location>
        <begin position="165"/>
        <end position="213"/>
    </location>
</feature>
<evidence type="ECO:0000256" key="1">
    <source>
        <dbReference type="ARBA" id="ARBA00022763"/>
    </source>
</evidence>
<evidence type="ECO:0000313" key="6">
    <source>
        <dbReference type="Proteomes" id="UP000018467"/>
    </source>
</evidence>
<dbReference type="GO" id="GO:0043240">
    <property type="term" value="C:Fanconi anaemia nuclear complex"/>
    <property type="evidence" value="ECO:0007669"/>
    <property type="project" value="InterPro"/>
</dbReference>
<dbReference type="Gene3D" id="3.40.50.10130">
    <property type="match status" value="1"/>
</dbReference>
<reference evidence="6" key="1">
    <citation type="submission" date="2013-03" db="EMBL/GenBank/DDBJ databases">
        <authorList>
            <person name="Jeffery W."/>
            <person name="Warren W."/>
            <person name="Wilson R.K."/>
        </authorList>
    </citation>
    <scope>NUCLEOTIDE SEQUENCE</scope>
    <source>
        <strain evidence="6">female</strain>
    </source>
</reference>
<dbReference type="GeneID" id="103045936"/>
<dbReference type="Pfam" id="PF17949">
    <property type="entry name" value="PND"/>
    <property type="match status" value="1"/>
</dbReference>
<dbReference type="GO" id="GO:0036297">
    <property type="term" value="P:interstrand cross-link repair"/>
    <property type="evidence" value="ECO:0007669"/>
    <property type="project" value="InterPro"/>
</dbReference>
<feature type="domain" description="Fanconi anemia core complex-associated protein 24 pseudonuclease" evidence="4">
    <location>
        <begin position="16"/>
        <end position="137"/>
    </location>
</feature>
<sequence>MDLKPSTAVSVNAVPPYGHLIISSKWRGSTLVQHFKGSVSLIYEEELGVVDIHLSNRSCILYVSESDQIAGTDYKRKIVRFRNSNSKLQGIVLVEKTRLSEQYFSGLQKFVVLELGLTLLPVSSPAEAAQLIERMVHVEGKENPFRKRSMSRLLDPVVFDMVQLIPGVGKVKAVALLEQFPSVYEINNASVQELESVVGHSAAQRIWSFFHSPFN</sequence>
<dbReference type="CTD" id="91442"/>
<dbReference type="InterPro" id="IPR010994">
    <property type="entry name" value="RuvA_2-like"/>
</dbReference>
<dbReference type="SUPFAM" id="SSF47781">
    <property type="entry name" value="RuvA domain 2-like"/>
    <property type="match status" value="1"/>
</dbReference>
<dbReference type="CDD" id="cd20076">
    <property type="entry name" value="XPF_nuclease_FAAP24"/>
    <property type="match status" value="1"/>
</dbReference>
<dbReference type="GeneTree" id="ENSGT00390000009456"/>
<reference evidence="5" key="4">
    <citation type="submission" date="2025-09" db="UniProtKB">
        <authorList>
            <consortium name="Ensembl"/>
        </authorList>
    </citation>
    <scope>IDENTIFICATION</scope>
</reference>
<dbReference type="KEGG" id="amex:103045936"/>
<dbReference type="Gene3D" id="1.10.150.20">
    <property type="entry name" value="5' to 3' exonuclease, C-terminal subdomain"/>
    <property type="match status" value="1"/>
</dbReference>
<dbReference type="InterPro" id="IPR026985">
    <property type="entry name" value="FAAP24"/>
</dbReference>
<dbReference type="InterPro" id="IPR040646">
    <property type="entry name" value="PND"/>
</dbReference>
<organism evidence="5 6">
    <name type="scientific">Astyanax mexicanus</name>
    <name type="common">Blind cave fish</name>
    <name type="synonym">Astyanax fasciatus mexicanus</name>
    <dbReference type="NCBI Taxonomy" id="7994"/>
    <lineage>
        <taxon>Eukaryota</taxon>
        <taxon>Metazoa</taxon>
        <taxon>Chordata</taxon>
        <taxon>Craniata</taxon>
        <taxon>Vertebrata</taxon>
        <taxon>Euteleostomi</taxon>
        <taxon>Actinopterygii</taxon>
        <taxon>Neopterygii</taxon>
        <taxon>Teleostei</taxon>
        <taxon>Ostariophysi</taxon>
        <taxon>Characiformes</taxon>
        <taxon>Characoidei</taxon>
        <taxon>Acestrorhamphidae</taxon>
        <taxon>Acestrorhamphinae</taxon>
        <taxon>Astyanax</taxon>
    </lineage>
</organism>